<keyword evidence="3" id="KW-0812">Transmembrane</keyword>
<evidence type="ECO:0000256" key="2">
    <source>
        <dbReference type="ARBA" id="ARBA00022448"/>
    </source>
</evidence>
<accession>A0A6U5FCZ9</accession>
<dbReference type="GO" id="GO:0012505">
    <property type="term" value="C:endomembrane system"/>
    <property type="evidence" value="ECO:0007669"/>
    <property type="project" value="UniProtKB-SubCell"/>
</dbReference>
<name>A0A6U5FCZ9_9STRA</name>
<keyword evidence="2" id="KW-0813">Transport</keyword>
<feature type="transmembrane region" description="Helical" evidence="3">
    <location>
        <begin position="128"/>
        <end position="149"/>
    </location>
</feature>
<dbReference type="InterPro" id="IPR045033">
    <property type="entry name" value="PILS1/3/4/5/7"/>
</dbReference>
<evidence type="ECO:0000313" key="4">
    <source>
        <dbReference type="EMBL" id="CAD8882706.1"/>
    </source>
</evidence>
<gene>
    <name evidence="4" type="ORF">CHYS00102_LOCUS9901</name>
    <name evidence="5" type="ORF">CHYS00102_LOCUS9902</name>
</gene>
<evidence type="ECO:0000256" key="3">
    <source>
        <dbReference type="SAM" id="Phobius"/>
    </source>
</evidence>
<organism evidence="5">
    <name type="scientific">Corethron hystrix</name>
    <dbReference type="NCBI Taxonomy" id="216773"/>
    <lineage>
        <taxon>Eukaryota</taxon>
        <taxon>Sar</taxon>
        <taxon>Stramenopiles</taxon>
        <taxon>Ochrophyta</taxon>
        <taxon>Bacillariophyta</taxon>
        <taxon>Coscinodiscophyceae</taxon>
        <taxon>Corethrophycidae</taxon>
        <taxon>Corethrales</taxon>
        <taxon>Corethraceae</taxon>
        <taxon>Corethron</taxon>
    </lineage>
</organism>
<dbReference type="EMBL" id="HBFR01013605">
    <property type="protein sequence ID" value="CAD8882707.1"/>
    <property type="molecule type" value="Transcribed_RNA"/>
</dbReference>
<feature type="transmembrane region" description="Helical" evidence="3">
    <location>
        <begin position="88"/>
        <end position="108"/>
    </location>
</feature>
<sequence length="401" mass="41189">MSSQATLLRGLTETTPLLRGNAAFSAAGLAAAEIAASGLVGSAFVHGGALTLPTIRALAGATFSVLLPMFLFTSVLQTAASAGHGRGSVGVLSAPLAAIGHAFVVFVLSRSVLFPALGVDYEMLEGRSLAVCCAFGNAGTIPFIFAEALFRTRPDVLAECYAQMSLFLVGGTLFFWSFGRRVMLPDADVASGDRTAGLWRYLTRMCPPPVVGTVTGLAVAATPLRTLFVSPAGASGTPALWALYNSLLTFGRAANPLALLVLVASLAIGAGVGHKNPVNPLPPAPVMTADAAVPPGPLSLRRLACVAVARSFVSPLAMLGILSLLLKANLVGAPQENPTQWFVLLLESAVPPAQNVVLMLQVAGRGEEAGELAKLLLRSYAISAVPLILIVTVALTSLGLA</sequence>
<dbReference type="AlphaFoldDB" id="A0A6U5FCZ9"/>
<feature type="transmembrane region" description="Helical" evidence="3">
    <location>
        <begin position="21"/>
        <end position="45"/>
    </location>
</feature>
<protein>
    <submittedName>
        <fullName evidence="5">Uncharacterized protein</fullName>
    </submittedName>
</protein>
<keyword evidence="3" id="KW-1133">Transmembrane helix</keyword>
<proteinExistence type="predicted"/>
<dbReference type="PANTHER" id="PTHR31651">
    <property type="match status" value="1"/>
</dbReference>
<evidence type="ECO:0000256" key="1">
    <source>
        <dbReference type="ARBA" id="ARBA00004308"/>
    </source>
</evidence>
<dbReference type="PANTHER" id="PTHR31651:SF36">
    <property type="entry name" value="AUXIN EFFLUX CARRIER FAMILY PROTEIN"/>
    <property type="match status" value="1"/>
</dbReference>
<feature type="transmembrane region" description="Helical" evidence="3">
    <location>
        <begin position="57"/>
        <end position="76"/>
    </location>
</feature>
<feature type="transmembrane region" description="Helical" evidence="3">
    <location>
        <begin position="253"/>
        <end position="272"/>
    </location>
</feature>
<feature type="transmembrane region" description="Helical" evidence="3">
    <location>
        <begin position="341"/>
        <end position="363"/>
    </location>
</feature>
<feature type="transmembrane region" description="Helical" evidence="3">
    <location>
        <begin position="161"/>
        <end position="179"/>
    </location>
</feature>
<dbReference type="EMBL" id="HBFR01013603">
    <property type="protein sequence ID" value="CAD8882706.1"/>
    <property type="molecule type" value="Transcribed_RNA"/>
</dbReference>
<feature type="transmembrane region" description="Helical" evidence="3">
    <location>
        <begin position="303"/>
        <end position="326"/>
    </location>
</feature>
<keyword evidence="3" id="KW-0472">Membrane</keyword>
<evidence type="ECO:0000313" key="5">
    <source>
        <dbReference type="EMBL" id="CAD8882707.1"/>
    </source>
</evidence>
<reference evidence="5" key="1">
    <citation type="submission" date="2021-01" db="EMBL/GenBank/DDBJ databases">
        <authorList>
            <person name="Corre E."/>
            <person name="Pelletier E."/>
            <person name="Niang G."/>
            <person name="Scheremetjew M."/>
            <person name="Finn R."/>
            <person name="Kale V."/>
            <person name="Holt S."/>
            <person name="Cochrane G."/>
            <person name="Meng A."/>
            <person name="Brown T."/>
            <person name="Cohen L."/>
        </authorList>
    </citation>
    <scope>NUCLEOTIDE SEQUENCE</scope>
    <source>
        <strain evidence="5">308</strain>
    </source>
</reference>
<feature type="transmembrane region" description="Helical" evidence="3">
    <location>
        <begin position="375"/>
        <end position="400"/>
    </location>
</feature>
<comment type="subcellular location">
    <subcellularLocation>
        <location evidence="1">Endomembrane system</location>
    </subcellularLocation>
</comment>